<evidence type="ECO:0000313" key="2">
    <source>
        <dbReference type="Proteomes" id="UP000251584"/>
    </source>
</evidence>
<sequence length="108" mass="11828">MFDGFRGVIFYGLPVGLQSFRVLLYVLRVVKVFIKQNVAKGVNQRHIATVVQLQVLIGNTGGLNAPGIAHNNFGAVLPGLNDSARDNRGESLRSYSRKSAGIWSSLYH</sequence>
<accession>A0A2X2WWV3</accession>
<organism evidence="1 2">
    <name type="scientific">Citrobacter koseri</name>
    <name type="common">Citrobacter diversus</name>
    <dbReference type="NCBI Taxonomy" id="545"/>
    <lineage>
        <taxon>Bacteria</taxon>
        <taxon>Pseudomonadati</taxon>
        <taxon>Pseudomonadota</taxon>
        <taxon>Gammaproteobacteria</taxon>
        <taxon>Enterobacterales</taxon>
        <taxon>Enterobacteriaceae</taxon>
        <taxon>Citrobacter</taxon>
    </lineage>
</organism>
<dbReference type="EMBL" id="UAVY01000009">
    <property type="protein sequence ID" value="SQB40315.1"/>
    <property type="molecule type" value="Genomic_DNA"/>
</dbReference>
<dbReference type="AlphaFoldDB" id="A0A2X2WWV3"/>
<evidence type="ECO:0000313" key="1">
    <source>
        <dbReference type="EMBL" id="SQB40315.1"/>
    </source>
</evidence>
<dbReference type="Proteomes" id="UP000251584">
    <property type="component" value="Unassembled WGS sequence"/>
</dbReference>
<protein>
    <submittedName>
        <fullName evidence="1">Uncharacterized protein</fullName>
    </submittedName>
</protein>
<proteinExistence type="predicted"/>
<name>A0A2X2WWV3_CITKO</name>
<gene>
    <name evidence="1" type="ORF">NCTC10786_05414</name>
</gene>
<reference evidence="1 2" key="1">
    <citation type="submission" date="2018-06" db="EMBL/GenBank/DDBJ databases">
        <authorList>
            <consortium name="Pathogen Informatics"/>
            <person name="Doyle S."/>
        </authorList>
    </citation>
    <scope>NUCLEOTIDE SEQUENCE [LARGE SCALE GENOMIC DNA]</scope>
    <source>
        <strain evidence="1 2">NCTC10786</strain>
    </source>
</reference>